<sequence>MHFKTSDEWKAISWSSWTSSSWSTWARSVWGNVNNAQNRQRIAETSVTGAAADKGAQGGPQHLLVNVNASGNNNNVINAGGEGPAQPGQINITVHTGNYKESSGNLANAQANTNALLQPSGSGGLGDGRSTGDGSAGGNRGRADGRGHDSGDADSDRLRKKSDRHGKGGRDGDGEDGGSSDGDGGRTGKGRGRGRGKGRGKGKGYNGIADIEGGNDSDYIDDSGDAENKV</sequence>
<protein>
    <submittedName>
        <fullName evidence="2">Uncharacterized protein</fullName>
    </submittedName>
</protein>
<dbReference type="OrthoDB" id="5212at2759"/>
<dbReference type="AlphaFoldDB" id="A0A3P7J1K9"/>
<feature type="compositionally biased region" description="Basic residues" evidence="1">
    <location>
        <begin position="188"/>
        <end position="202"/>
    </location>
</feature>
<evidence type="ECO:0000313" key="2">
    <source>
        <dbReference type="EMBL" id="VDM70357.1"/>
    </source>
</evidence>
<keyword evidence="3" id="KW-1185">Reference proteome</keyword>
<evidence type="ECO:0000256" key="1">
    <source>
        <dbReference type="SAM" id="MobiDB-lite"/>
    </source>
</evidence>
<accession>A0A3P7J1K9</accession>
<reference evidence="2 3" key="1">
    <citation type="submission" date="2018-11" db="EMBL/GenBank/DDBJ databases">
        <authorList>
            <consortium name="Pathogen Informatics"/>
        </authorList>
    </citation>
    <scope>NUCLEOTIDE SEQUENCE [LARGE SCALE GENOMIC DNA]</scope>
</reference>
<gene>
    <name evidence="2" type="ORF">SVUK_LOCUS5355</name>
</gene>
<feature type="region of interest" description="Disordered" evidence="1">
    <location>
        <begin position="115"/>
        <end position="230"/>
    </location>
</feature>
<proteinExistence type="predicted"/>
<dbReference type="EMBL" id="UYYB01015743">
    <property type="protein sequence ID" value="VDM70357.1"/>
    <property type="molecule type" value="Genomic_DNA"/>
</dbReference>
<feature type="non-terminal residue" evidence="2">
    <location>
        <position position="230"/>
    </location>
</feature>
<feature type="compositionally biased region" description="Gly residues" evidence="1">
    <location>
        <begin position="121"/>
        <end position="140"/>
    </location>
</feature>
<organism evidence="2 3">
    <name type="scientific">Strongylus vulgaris</name>
    <name type="common">Blood worm</name>
    <dbReference type="NCBI Taxonomy" id="40348"/>
    <lineage>
        <taxon>Eukaryota</taxon>
        <taxon>Metazoa</taxon>
        <taxon>Ecdysozoa</taxon>
        <taxon>Nematoda</taxon>
        <taxon>Chromadorea</taxon>
        <taxon>Rhabditida</taxon>
        <taxon>Rhabditina</taxon>
        <taxon>Rhabditomorpha</taxon>
        <taxon>Strongyloidea</taxon>
        <taxon>Strongylidae</taxon>
        <taxon>Strongylus</taxon>
    </lineage>
</organism>
<evidence type="ECO:0000313" key="3">
    <source>
        <dbReference type="Proteomes" id="UP000270094"/>
    </source>
</evidence>
<dbReference type="Proteomes" id="UP000270094">
    <property type="component" value="Unassembled WGS sequence"/>
</dbReference>
<feature type="compositionally biased region" description="Acidic residues" evidence="1">
    <location>
        <begin position="213"/>
        <end position="230"/>
    </location>
</feature>
<name>A0A3P7J1K9_STRVU</name>
<feature type="compositionally biased region" description="Basic and acidic residues" evidence="1">
    <location>
        <begin position="141"/>
        <end position="157"/>
    </location>
</feature>